<dbReference type="InterPro" id="IPR016064">
    <property type="entry name" value="NAD/diacylglycerol_kinase_sf"/>
</dbReference>
<sequence>MGNFDYVNLYTGGEWLEGILKVSKNGMTWVDCAENSPNTIELSNKAIFAAILTPDKKKVYKNIKEAADSMEKTSSSTNFTVFTVCKPLDSDSKDLSPNKKRPYCDSWLFKASTEDKAHQYLHKIRDLIRPNYSCTGNGLSWAIGCGWPELAAVSISKFITRPLDIMSVSKPGSNTTYCFLSVTWGYIADTDIESEKIRGLGSLRLDIYGLIRLIRFRKYGGKIHFLPVDSHQDTEVSNSDSGMNYDDSAISVGDNLVETKKKSVLFFKKERSNSRVSTRSLINKNNKSIVSIKHNPSPLSLSQITPASFHENDSSKREGSSLKNKVVSSINSDKMPQSSLIDSLITKSIDVPVDTSKLPPNWVTLSGPFTSVNAINSPWLSKSFMASEKASINDGLIDLIYTQDVSKLDILPYVIDSTKGGHLNKNGIFHYKTKAIIIEPDGTRYISSKKSTASDIKAHDVLNKTLDLPKNSKGLFSLDGERSDIGPIKIEVIPNLLNVIISPLTIDAYTEKPKPNPAEVRLKPNMMTSVASRSASFVSFF</sequence>
<dbReference type="SUPFAM" id="SSF111331">
    <property type="entry name" value="NAD kinase/diacylglycerol kinase-like"/>
    <property type="match status" value="1"/>
</dbReference>
<dbReference type="GO" id="GO:0005737">
    <property type="term" value="C:cytoplasm"/>
    <property type="evidence" value="ECO:0007669"/>
    <property type="project" value="TreeGrafter"/>
</dbReference>
<dbReference type="EMBL" id="LSSN01005761">
    <property type="protein sequence ID" value="OMJ08567.1"/>
    <property type="molecule type" value="Genomic_DNA"/>
</dbReference>
<feature type="compositionally biased region" description="Basic and acidic residues" evidence="1">
    <location>
        <begin position="310"/>
        <end position="320"/>
    </location>
</feature>
<dbReference type="GO" id="GO:0046512">
    <property type="term" value="P:sphingosine biosynthetic process"/>
    <property type="evidence" value="ECO:0007669"/>
    <property type="project" value="TreeGrafter"/>
</dbReference>
<evidence type="ECO:0000313" key="2">
    <source>
        <dbReference type="EMBL" id="OMJ08567.1"/>
    </source>
</evidence>
<evidence type="ECO:0000256" key="1">
    <source>
        <dbReference type="SAM" id="MobiDB-lite"/>
    </source>
</evidence>
<gene>
    <name evidence="2" type="ORF">AYI70_g11458</name>
</gene>
<dbReference type="PANTHER" id="PTHR12358:SF31">
    <property type="entry name" value="ACYLGLYCEROL KINASE, MITOCHONDRIAL"/>
    <property type="match status" value="1"/>
</dbReference>
<keyword evidence="2" id="KW-0418">Kinase</keyword>
<dbReference type="GO" id="GO:0016020">
    <property type="term" value="C:membrane"/>
    <property type="evidence" value="ECO:0007669"/>
    <property type="project" value="TreeGrafter"/>
</dbReference>
<dbReference type="Proteomes" id="UP000187283">
    <property type="component" value="Unassembled WGS sequence"/>
</dbReference>
<reference evidence="2 3" key="1">
    <citation type="submission" date="2017-01" db="EMBL/GenBank/DDBJ databases">
        <authorList>
            <person name="Mah S.A."/>
            <person name="Swanson W.J."/>
            <person name="Moy G.W."/>
            <person name="Vacquier V.D."/>
        </authorList>
    </citation>
    <scope>NUCLEOTIDE SEQUENCE [LARGE SCALE GENOMIC DNA]</scope>
    <source>
        <strain evidence="2 3">GSMNP</strain>
    </source>
</reference>
<organism evidence="2 3">
    <name type="scientific">Smittium culicis</name>
    <dbReference type="NCBI Taxonomy" id="133412"/>
    <lineage>
        <taxon>Eukaryota</taxon>
        <taxon>Fungi</taxon>
        <taxon>Fungi incertae sedis</taxon>
        <taxon>Zoopagomycota</taxon>
        <taxon>Kickxellomycotina</taxon>
        <taxon>Harpellomycetes</taxon>
        <taxon>Harpellales</taxon>
        <taxon>Legeriomycetaceae</taxon>
        <taxon>Smittium</taxon>
    </lineage>
</organism>
<dbReference type="InterPro" id="IPR050187">
    <property type="entry name" value="Lipid_Phosphate_FormReg"/>
</dbReference>
<dbReference type="STRING" id="133412.A0A1R1X1U7"/>
<dbReference type="Gene3D" id="2.60.200.40">
    <property type="match status" value="1"/>
</dbReference>
<dbReference type="PANTHER" id="PTHR12358">
    <property type="entry name" value="SPHINGOSINE KINASE"/>
    <property type="match status" value="1"/>
</dbReference>
<dbReference type="OrthoDB" id="3853857at2759"/>
<accession>A0A1R1X1U7</accession>
<evidence type="ECO:0000313" key="3">
    <source>
        <dbReference type="Proteomes" id="UP000187283"/>
    </source>
</evidence>
<dbReference type="GO" id="GO:0016773">
    <property type="term" value="F:phosphotransferase activity, alcohol group as acceptor"/>
    <property type="evidence" value="ECO:0007669"/>
    <property type="project" value="UniProtKB-ARBA"/>
</dbReference>
<feature type="region of interest" description="Disordered" evidence="1">
    <location>
        <begin position="301"/>
        <end position="323"/>
    </location>
</feature>
<dbReference type="GO" id="GO:0001727">
    <property type="term" value="F:lipid kinase activity"/>
    <property type="evidence" value="ECO:0007669"/>
    <property type="project" value="UniProtKB-ARBA"/>
</dbReference>
<keyword evidence="3" id="KW-1185">Reference proteome</keyword>
<protein>
    <submittedName>
        <fullName evidence="2">Sphingosine kinase A</fullName>
    </submittedName>
</protein>
<comment type="caution">
    <text evidence="2">The sequence shown here is derived from an EMBL/GenBank/DDBJ whole genome shotgun (WGS) entry which is preliminary data.</text>
</comment>
<proteinExistence type="predicted"/>
<name>A0A1R1X1U7_9FUNG</name>
<dbReference type="AlphaFoldDB" id="A0A1R1X1U7"/>
<keyword evidence="2" id="KW-0808">Transferase</keyword>